<feature type="transmembrane region" description="Helical" evidence="1">
    <location>
        <begin position="25"/>
        <end position="47"/>
    </location>
</feature>
<evidence type="ECO:0000256" key="1">
    <source>
        <dbReference type="SAM" id="Phobius"/>
    </source>
</evidence>
<accession>A0AAQ4E302</accession>
<evidence type="ECO:0000313" key="3">
    <source>
        <dbReference type="Proteomes" id="UP001321473"/>
    </source>
</evidence>
<keyword evidence="1" id="KW-0472">Membrane</keyword>
<keyword evidence="3" id="KW-1185">Reference proteome</keyword>
<dbReference type="EMBL" id="JARKHS020023110">
    <property type="protein sequence ID" value="KAK8769087.1"/>
    <property type="molecule type" value="Genomic_DNA"/>
</dbReference>
<keyword evidence="1" id="KW-1133">Transmembrane helix</keyword>
<evidence type="ECO:0000313" key="2">
    <source>
        <dbReference type="EMBL" id="KAK8769087.1"/>
    </source>
</evidence>
<protein>
    <submittedName>
        <fullName evidence="2">Uncharacterized protein</fullName>
    </submittedName>
</protein>
<dbReference type="AlphaFoldDB" id="A0AAQ4E302"/>
<organism evidence="2 3">
    <name type="scientific">Amblyomma americanum</name>
    <name type="common">Lone star tick</name>
    <dbReference type="NCBI Taxonomy" id="6943"/>
    <lineage>
        <taxon>Eukaryota</taxon>
        <taxon>Metazoa</taxon>
        <taxon>Ecdysozoa</taxon>
        <taxon>Arthropoda</taxon>
        <taxon>Chelicerata</taxon>
        <taxon>Arachnida</taxon>
        <taxon>Acari</taxon>
        <taxon>Parasitiformes</taxon>
        <taxon>Ixodida</taxon>
        <taxon>Ixodoidea</taxon>
        <taxon>Ixodidae</taxon>
        <taxon>Amblyomminae</taxon>
        <taxon>Amblyomma</taxon>
    </lineage>
</organism>
<sequence length="255" mass="28190">MASSSSTVHQPNAGPQLTRVQRERLLTALEALACLIFVVMLCVFFFYGVTRTKPLFIQSVSDRNLHTAVPAQNQSAVQKAAQFYQSCSQIYTTGGERELNTVKRLLADFGVFWPRLSNASNLLRICFAMSAVLDWAPVILFSLARPGHIVVTPAPFYAFLLGRRRATVGSGNDDREYNSYFRHMVDTFRQQKLSSDVPSYYELLAMESQIVPALQQAYTAADGGIIKNGTFDDILKLAGEAIPRCGALLPSHFGA</sequence>
<keyword evidence="1" id="KW-0812">Transmembrane</keyword>
<name>A0AAQ4E302_AMBAM</name>
<comment type="caution">
    <text evidence="2">The sequence shown here is derived from an EMBL/GenBank/DDBJ whole genome shotgun (WGS) entry which is preliminary data.</text>
</comment>
<dbReference type="Proteomes" id="UP001321473">
    <property type="component" value="Unassembled WGS sequence"/>
</dbReference>
<reference evidence="2 3" key="1">
    <citation type="journal article" date="2023" name="Arcadia Sci">
        <title>De novo assembly of a long-read Amblyomma americanum tick genome.</title>
        <authorList>
            <person name="Chou S."/>
            <person name="Poskanzer K.E."/>
            <person name="Rollins M."/>
            <person name="Thuy-Boun P.S."/>
        </authorList>
    </citation>
    <scope>NUCLEOTIDE SEQUENCE [LARGE SCALE GENOMIC DNA]</scope>
    <source>
        <strain evidence="2">F_SG_1</strain>
        <tissue evidence="2">Salivary glands</tissue>
    </source>
</reference>
<gene>
    <name evidence="2" type="ORF">V5799_014449</name>
</gene>
<proteinExistence type="predicted"/>